<evidence type="ECO:0000313" key="2">
    <source>
        <dbReference type="Proteomes" id="UP000076660"/>
    </source>
</evidence>
<dbReference type="AlphaFoldDB" id="A0A1W2LXH2"/>
<dbReference type="Proteomes" id="UP000076660">
    <property type="component" value="Unassembled WGS sequence"/>
</dbReference>
<proteinExistence type="predicted"/>
<sequence>MIPMNGASGRQVSLGVAHLTAPPTVPTPDCGDLVLSLTDLSVLTGKVSRYVEQLRFLLADRPTVTAHLQQAQSYAGDLRRKLDHAAGMLAYNTGCDS</sequence>
<evidence type="ECO:0000313" key="1">
    <source>
        <dbReference type="EMBL" id="ONF71610.1"/>
    </source>
</evidence>
<gene>
    <name evidence="1" type="ORF">AVR91_0213170</name>
</gene>
<dbReference type="EMBL" id="LQMT02000012">
    <property type="protein sequence ID" value="ONF71610.1"/>
    <property type="molecule type" value="Genomic_DNA"/>
</dbReference>
<organism evidence="1 2">
    <name type="scientific">Amycolatopsis keratiniphila subsp. keratiniphila</name>
    <dbReference type="NCBI Taxonomy" id="227715"/>
    <lineage>
        <taxon>Bacteria</taxon>
        <taxon>Bacillati</taxon>
        <taxon>Actinomycetota</taxon>
        <taxon>Actinomycetes</taxon>
        <taxon>Pseudonocardiales</taxon>
        <taxon>Pseudonocardiaceae</taxon>
        <taxon>Amycolatopsis</taxon>
        <taxon>Amycolatopsis japonica group</taxon>
    </lineage>
</organism>
<accession>A0A1W2LXH2</accession>
<protein>
    <submittedName>
        <fullName evidence="1">Uncharacterized protein</fullName>
    </submittedName>
</protein>
<name>A0A1W2LXH2_9PSEU</name>
<reference evidence="1 2" key="1">
    <citation type="submission" date="2016-12" db="EMBL/GenBank/DDBJ databases">
        <title>Amycolatopsis keratiniphila subsp. keratiniphila genome sequencing and assembly.</title>
        <authorList>
            <person name="Mayilraj S."/>
            <person name="Kaur N."/>
        </authorList>
    </citation>
    <scope>NUCLEOTIDE SEQUENCE [LARGE SCALE GENOMIC DNA]</scope>
    <source>
        <strain evidence="1 2">DSM 44409</strain>
    </source>
</reference>
<comment type="caution">
    <text evidence="1">The sequence shown here is derived from an EMBL/GenBank/DDBJ whole genome shotgun (WGS) entry which is preliminary data.</text>
</comment>